<organism evidence="1 2">
    <name type="scientific">Cryptolaemus montrouzieri</name>
    <dbReference type="NCBI Taxonomy" id="559131"/>
    <lineage>
        <taxon>Eukaryota</taxon>
        <taxon>Metazoa</taxon>
        <taxon>Ecdysozoa</taxon>
        <taxon>Arthropoda</taxon>
        <taxon>Hexapoda</taxon>
        <taxon>Insecta</taxon>
        <taxon>Pterygota</taxon>
        <taxon>Neoptera</taxon>
        <taxon>Endopterygota</taxon>
        <taxon>Coleoptera</taxon>
        <taxon>Polyphaga</taxon>
        <taxon>Cucujiformia</taxon>
        <taxon>Coccinelloidea</taxon>
        <taxon>Coccinellidae</taxon>
        <taxon>Scymninae</taxon>
        <taxon>Scymnini</taxon>
        <taxon>Cryptolaemus</taxon>
    </lineage>
</organism>
<dbReference type="Proteomes" id="UP001516400">
    <property type="component" value="Unassembled WGS sequence"/>
</dbReference>
<dbReference type="EMBL" id="JABFTP020000185">
    <property type="protein sequence ID" value="KAL3286379.1"/>
    <property type="molecule type" value="Genomic_DNA"/>
</dbReference>
<proteinExistence type="predicted"/>
<evidence type="ECO:0000313" key="2">
    <source>
        <dbReference type="Proteomes" id="UP001516400"/>
    </source>
</evidence>
<comment type="caution">
    <text evidence="1">The sequence shown here is derived from an EMBL/GenBank/DDBJ whole genome shotgun (WGS) entry which is preliminary data.</text>
</comment>
<keyword evidence="2" id="KW-1185">Reference proteome</keyword>
<accession>A0ABD2P626</accession>
<name>A0ABD2P626_9CUCU</name>
<gene>
    <name evidence="1" type="ORF">HHI36_000889</name>
</gene>
<dbReference type="AlphaFoldDB" id="A0ABD2P626"/>
<reference evidence="1 2" key="1">
    <citation type="journal article" date="2021" name="BMC Biol.">
        <title>Horizontally acquired antibacterial genes associated with adaptive radiation of ladybird beetles.</title>
        <authorList>
            <person name="Li H.S."/>
            <person name="Tang X.F."/>
            <person name="Huang Y.H."/>
            <person name="Xu Z.Y."/>
            <person name="Chen M.L."/>
            <person name="Du X.Y."/>
            <person name="Qiu B.Y."/>
            <person name="Chen P.T."/>
            <person name="Zhang W."/>
            <person name="Slipinski A."/>
            <person name="Escalona H.E."/>
            <person name="Waterhouse R.M."/>
            <person name="Zwick A."/>
            <person name="Pang H."/>
        </authorList>
    </citation>
    <scope>NUCLEOTIDE SEQUENCE [LARGE SCALE GENOMIC DNA]</scope>
    <source>
        <strain evidence="1">SYSU2018</strain>
    </source>
</reference>
<evidence type="ECO:0000313" key="1">
    <source>
        <dbReference type="EMBL" id="KAL3286379.1"/>
    </source>
</evidence>
<protein>
    <submittedName>
        <fullName evidence="1">Uncharacterized protein</fullName>
    </submittedName>
</protein>
<sequence length="110" mass="12331">MIKNIKGSNSGRETTPLDATMMNQYFASIALALDDGVDRSEDAVEGIRIMSTTSMFLRATTPEEKIIHIIAEPLSDPINLCFTQCVFPYCLKVAKVILIYKKGDKEDKHY</sequence>